<dbReference type="RefSeq" id="WP_378138002.1">
    <property type="nucleotide sequence ID" value="NZ_JBHSMI010000052.1"/>
</dbReference>
<comment type="caution">
    <text evidence="1">The sequence shown here is derived from an EMBL/GenBank/DDBJ whole genome shotgun (WGS) entry which is preliminary data.</text>
</comment>
<name>A0ABW0HYC9_9BACL</name>
<accession>A0ABW0HYC9</accession>
<dbReference type="Proteomes" id="UP001596113">
    <property type="component" value="Unassembled WGS sequence"/>
</dbReference>
<organism evidence="1 2">
    <name type="scientific">Cohnella soli</name>
    <dbReference type="NCBI Taxonomy" id="425005"/>
    <lineage>
        <taxon>Bacteria</taxon>
        <taxon>Bacillati</taxon>
        <taxon>Bacillota</taxon>
        <taxon>Bacilli</taxon>
        <taxon>Bacillales</taxon>
        <taxon>Paenibacillaceae</taxon>
        <taxon>Cohnella</taxon>
    </lineage>
</organism>
<protein>
    <submittedName>
        <fullName evidence="1">Uncharacterized protein</fullName>
    </submittedName>
</protein>
<sequence length="154" mass="17658">MKIQCNTASVIKLPLSAIHDVMMYQGFSKISFDRHFVYRARFDDTSTKKSYRLLIPVENHDYSTFSVLVADAFFEDKGSIPLEVVEAAESKLYEVNAYLEDEWEKLNQDDRFQPNQTGGMAPNMEEMIKLGKEMAALKTNQELLEANIIPDPIQ</sequence>
<evidence type="ECO:0000313" key="1">
    <source>
        <dbReference type="EMBL" id="MFC5406109.1"/>
    </source>
</evidence>
<proteinExistence type="predicted"/>
<keyword evidence="2" id="KW-1185">Reference proteome</keyword>
<dbReference type="EMBL" id="JBHSMI010000052">
    <property type="protein sequence ID" value="MFC5406109.1"/>
    <property type="molecule type" value="Genomic_DNA"/>
</dbReference>
<reference evidence="2" key="1">
    <citation type="journal article" date="2019" name="Int. J. Syst. Evol. Microbiol.">
        <title>The Global Catalogue of Microorganisms (GCM) 10K type strain sequencing project: providing services to taxonomists for standard genome sequencing and annotation.</title>
        <authorList>
            <consortium name="The Broad Institute Genomics Platform"/>
            <consortium name="The Broad Institute Genome Sequencing Center for Infectious Disease"/>
            <person name="Wu L."/>
            <person name="Ma J."/>
        </authorList>
    </citation>
    <scope>NUCLEOTIDE SEQUENCE [LARGE SCALE GENOMIC DNA]</scope>
    <source>
        <strain evidence="2">CGMCC 1.18575</strain>
    </source>
</reference>
<gene>
    <name evidence="1" type="ORF">ACFPOF_25490</name>
</gene>
<evidence type="ECO:0000313" key="2">
    <source>
        <dbReference type="Proteomes" id="UP001596113"/>
    </source>
</evidence>